<reference evidence="1 2" key="1">
    <citation type="submission" date="2016-10" db="EMBL/GenBank/DDBJ databases">
        <title>Rhodobacter sp. LPB0142, isolated from sea water.</title>
        <authorList>
            <person name="Kim E."/>
            <person name="Yi H."/>
        </authorList>
    </citation>
    <scope>NUCLEOTIDE SEQUENCE [LARGE SCALE GENOMIC DNA]</scope>
    <source>
        <strain evidence="1 2">LPB0142</strain>
    </source>
</reference>
<keyword evidence="2" id="KW-1185">Reference proteome</keyword>
<dbReference type="Proteomes" id="UP000176562">
    <property type="component" value="Chromosome"/>
</dbReference>
<evidence type="ECO:0000313" key="2">
    <source>
        <dbReference type="Proteomes" id="UP000176562"/>
    </source>
</evidence>
<sequence>MSDGKIRFEVVRVANVKAAERRDAVFFEVHELFEVDGVEKRHRNADIYFETRAEAEEWVKNQEE</sequence>
<dbReference type="STRING" id="1850250.LPB142_16480"/>
<dbReference type="EMBL" id="CP017781">
    <property type="protein sequence ID" value="AOZ70729.1"/>
    <property type="molecule type" value="Genomic_DNA"/>
</dbReference>
<protein>
    <submittedName>
        <fullName evidence="1">Uncharacterized protein</fullName>
    </submittedName>
</protein>
<accession>A0A1D9MG41</accession>
<organism evidence="1 2">
    <name type="scientific">Rhodobacter xanthinilyticus</name>
    <dbReference type="NCBI Taxonomy" id="1850250"/>
    <lineage>
        <taxon>Bacteria</taxon>
        <taxon>Pseudomonadati</taxon>
        <taxon>Pseudomonadota</taxon>
        <taxon>Alphaproteobacteria</taxon>
        <taxon>Rhodobacterales</taxon>
        <taxon>Rhodobacter group</taxon>
        <taxon>Rhodobacter</taxon>
    </lineage>
</organism>
<evidence type="ECO:0000313" key="1">
    <source>
        <dbReference type="EMBL" id="AOZ70729.1"/>
    </source>
</evidence>
<name>A0A1D9MG41_9RHOB</name>
<proteinExistence type="predicted"/>
<gene>
    <name evidence="1" type="ORF">LPB142_16480</name>
</gene>
<dbReference type="RefSeq" id="WP_071167033.1">
    <property type="nucleotide sequence ID" value="NZ_CP017781.1"/>
</dbReference>
<dbReference type="AlphaFoldDB" id="A0A1D9MG41"/>
<dbReference type="KEGG" id="rhp:LPB142_16480"/>